<proteinExistence type="predicted"/>
<sequence>MFIKTSGKPFWIGFAGAGLAWLALALLKTLPNDNILATRVAALFHLPGWIYILALTALLGGIVGGLSSLSGSLLRKAISPWLFQKEGVKTDS</sequence>
<dbReference type="Proteomes" id="UP000253209">
    <property type="component" value="Unassembled WGS sequence"/>
</dbReference>
<feature type="transmembrane region" description="Helical" evidence="1">
    <location>
        <begin position="49"/>
        <end position="69"/>
    </location>
</feature>
<dbReference type="RefSeq" id="WP_114006017.1">
    <property type="nucleotide sequence ID" value="NZ_QGDC01000008.1"/>
</dbReference>
<evidence type="ECO:0000313" key="2">
    <source>
        <dbReference type="EMBL" id="RCH54092.1"/>
    </source>
</evidence>
<keyword evidence="1" id="KW-1133">Transmembrane helix</keyword>
<dbReference type="OrthoDB" id="1525231at2"/>
<protein>
    <submittedName>
        <fullName evidence="2">Uncharacterized protein</fullName>
    </submittedName>
</protein>
<gene>
    <name evidence="2" type="ORF">DJ568_14515</name>
</gene>
<evidence type="ECO:0000313" key="3">
    <source>
        <dbReference type="Proteomes" id="UP000253209"/>
    </source>
</evidence>
<comment type="caution">
    <text evidence="2">The sequence shown here is derived from an EMBL/GenBank/DDBJ whole genome shotgun (WGS) entry which is preliminary data.</text>
</comment>
<keyword evidence="1" id="KW-0812">Transmembrane</keyword>
<organism evidence="2 3">
    <name type="scientific">Mucilaginibacter hurinus</name>
    <dbReference type="NCBI Taxonomy" id="2201324"/>
    <lineage>
        <taxon>Bacteria</taxon>
        <taxon>Pseudomonadati</taxon>
        <taxon>Bacteroidota</taxon>
        <taxon>Sphingobacteriia</taxon>
        <taxon>Sphingobacteriales</taxon>
        <taxon>Sphingobacteriaceae</taxon>
        <taxon>Mucilaginibacter</taxon>
    </lineage>
</organism>
<keyword evidence="1" id="KW-0472">Membrane</keyword>
<reference evidence="2 3" key="1">
    <citation type="submission" date="2018-05" db="EMBL/GenBank/DDBJ databases">
        <title>Mucilaginibacter hurinus sp. nov., isolated from briquette warehouse soil.</title>
        <authorList>
            <person name="Choi L."/>
        </authorList>
    </citation>
    <scope>NUCLEOTIDE SEQUENCE [LARGE SCALE GENOMIC DNA]</scope>
    <source>
        <strain evidence="2 3">ZR32</strain>
    </source>
</reference>
<dbReference type="EMBL" id="QGDC01000008">
    <property type="protein sequence ID" value="RCH54092.1"/>
    <property type="molecule type" value="Genomic_DNA"/>
</dbReference>
<dbReference type="AlphaFoldDB" id="A0A367GKT4"/>
<name>A0A367GKT4_9SPHI</name>
<evidence type="ECO:0000256" key="1">
    <source>
        <dbReference type="SAM" id="Phobius"/>
    </source>
</evidence>
<accession>A0A367GKT4</accession>
<keyword evidence="3" id="KW-1185">Reference proteome</keyword>